<protein>
    <submittedName>
        <fullName evidence="7">UDP-2,3-diacylglucosamine pyrophosphatase LpxH</fullName>
    </submittedName>
</protein>
<dbReference type="InterPro" id="IPR043461">
    <property type="entry name" value="LpxH-like"/>
</dbReference>
<dbReference type="EMBL" id="SORI01000018">
    <property type="protein sequence ID" value="TDY56667.1"/>
    <property type="molecule type" value="Genomic_DNA"/>
</dbReference>
<keyword evidence="1" id="KW-1003">Cell membrane</keyword>
<evidence type="ECO:0000256" key="2">
    <source>
        <dbReference type="ARBA" id="ARBA00022519"/>
    </source>
</evidence>
<dbReference type="InterPro" id="IPR004843">
    <property type="entry name" value="Calcineurin-like_PHP"/>
</dbReference>
<dbReference type="RefSeq" id="WP_133958559.1">
    <property type="nucleotide sequence ID" value="NZ_SORI01000018.1"/>
</dbReference>
<dbReference type="CDD" id="cd07398">
    <property type="entry name" value="MPP_YbbF-LpxH"/>
    <property type="match status" value="1"/>
</dbReference>
<keyword evidence="5" id="KW-0464">Manganese</keyword>
<dbReference type="SUPFAM" id="SSF56300">
    <property type="entry name" value="Metallo-dependent phosphatases"/>
    <property type="match status" value="1"/>
</dbReference>
<dbReference type="GO" id="GO:0046872">
    <property type="term" value="F:metal ion binding"/>
    <property type="evidence" value="ECO:0007669"/>
    <property type="project" value="UniProtKB-KW"/>
</dbReference>
<evidence type="ECO:0000259" key="6">
    <source>
        <dbReference type="Pfam" id="PF00149"/>
    </source>
</evidence>
<organism evidence="7 8">
    <name type="scientific">Aminivibrio pyruvatiphilus</name>
    <dbReference type="NCBI Taxonomy" id="1005740"/>
    <lineage>
        <taxon>Bacteria</taxon>
        <taxon>Thermotogati</taxon>
        <taxon>Synergistota</taxon>
        <taxon>Synergistia</taxon>
        <taxon>Synergistales</taxon>
        <taxon>Aminobacteriaceae</taxon>
        <taxon>Aminivibrio</taxon>
    </lineage>
</organism>
<evidence type="ECO:0000313" key="8">
    <source>
        <dbReference type="Proteomes" id="UP000295066"/>
    </source>
</evidence>
<reference evidence="7 8" key="1">
    <citation type="submission" date="2019-03" db="EMBL/GenBank/DDBJ databases">
        <title>Genomic Encyclopedia of Type Strains, Phase IV (KMG-IV): sequencing the most valuable type-strain genomes for metagenomic binning, comparative biology and taxonomic classification.</title>
        <authorList>
            <person name="Goeker M."/>
        </authorList>
    </citation>
    <scope>NUCLEOTIDE SEQUENCE [LARGE SCALE GENOMIC DNA]</scope>
    <source>
        <strain evidence="7 8">DSM 25964</strain>
    </source>
</reference>
<keyword evidence="3" id="KW-0479">Metal-binding</keyword>
<evidence type="ECO:0000256" key="5">
    <source>
        <dbReference type="ARBA" id="ARBA00023211"/>
    </source>
</evidence>
<evidence type="ECO:0000256" key="4">
    <source>
        <dbReference type="ARBA" id="ARBA00023136"/>
    </source>
</evidence>
<dbReference type="InterPro" id="IPR029052">
    <property type="entry name" value="Metallo-depent_PP-like"/>
</dbReference>
<dbReference type="Gene3D" id="3.60.21.10">
    <property type="match status" value="1"/>
</dbReference>
<dbReference type="PANTHER" id="PTHR34990:SF2">
    <property type="entry name" value="BLL8164 PROTEIN"/>
    <property type="match status" value="1"/>
</dbReference>
<dbReference type="PANTHER" id="PTHR34990">
    <property type="entry name" value="UDP-2,3-DIACYLGLUCOSAMINE HYDROLASE-RELATED"/>
    <property type="match status" value="1"/>
</dbReference>
<keyword evidence="4" id="KW-0472">Membrane</keyword>
<dbReference type="GO" id="GO:0009245">
    <property type="term" value="P:lipid A biosynthetic process"/>
    <property type="evidence" value="ECO:0007669"/>
    <property type="project" value="TreeGrafter"/>
</dbReference>
<keyword evidence="2" id="KW-0997">Cell inner membrane</keyword>
<dbReference type="Pfam" id="PF00149">
    <property type="entry name" value="Metallophos"/>
    <property type="match status" value="1"/>
</dbReference>
<evidence type="ECO:0000313" key="7">
    <source>
        <dbReference type="EMBL" id="TDY56667.1"/>
    </source>
</evidence>
<evidence type="ECO:0000256" key="3">
    <source>
        <dbReference type="ARBA" id="ARBA00022723"/>
    </source>
</evidence>
<keyword evidence="8" id="KW-1185">Reference proteome</keyword>
<dbReference type="OrthoDB" id="9773199at2"/>
<sequence length="265" mass="29832">MNPLKYRSIFLSDLHLGTRWCRAGNLSGFLSSVECENLYLVGDIIDGWNMGPRQNWPASHASVLRSILSLAGRTAVTYIPGNHDEFMNRFDGQSLAGVRIRSSAVHTGADGRRYLVVHGHQFDVVMLYSRWLAWAGDRAYGFAQQLNSGVNFIRSLAGREYWSLSSFLKNRVKRAVKYFSRYESRIARSVREMDASGIICGHIHNPAVRAFQGVKYFNCGDWVDNCSALVEHLDGVMEIVRWFDRKGESPSLRPAERALGVPAAD</sequence>
<dbReference type="GO" id="GO:0008758">
    <property type="term" value="F:UDP-2,3-diacylglucosamine hydrolase activity"/>
    <property type="evidence" value="ECO:0007669"/>
    <property type="project" value="TreeGrafter"/>
</dbReference>
<proteinExistence type="predicted"/>
<comment type="caution">
    <text evidence="7">The sequence shown here is derived from an EMBL/GenBank/DDBJ whole genome shotgun (WGS) entry which is preliminary data.</text>
</comment>
<feature type="domain" description="Calcineurin-like phosphoesterase" evidence="6">
    <location>
        <begin position="8"/>
        <end position="206"/>
    </location>
</feature>
<dbReference type="Proteomes" id="UP000295066">
    <property type="component" value="Unassembled WGS sequence"/>
</dbReference>
<accession>A0A4R8M326</accession>
<dbReference type="GO" id="GO:0016020">
    <property type="term" value="C:membrane"/>
    <property type="evidence" value="ECO:0007669"/>
    <property type="project" value="GOC"/>
</dbReference>
<name>A0A4R8M326_9BACT</name>
<dbReference type="AlphaFoldDB" id="A0A4R8M326"/>
<gene>
    <name evidence="7" type="ORF">C8D99_11823</name>
</gene>
<evidence type="ECO:0000256" key="1">
    <source>
        <dbReference type="ARBA" id="ARBA00022475"/>
    </source>
</evidence>